<dbReference type="Proteomes" id="UP000008810">
    <property type="component" value="Chromosome 5"/>
</dbReference>
<reference evidence="4" key="3">
    <citation type="submission" date="2018-08" db="UniProtKB">
        <authorList>
            <consortium name="EnsemblPlants"/>
        </authorList>
    </citation>
    <scope>IDENTIFICATION</scope>
    <source>
        <strain evidence="4">cv. Bd21</strain>
    </source>
</reference>
<name>A0A0Q3EFV7_BRADI</name>
<reference evidence="3" key="2">
    <citation type="submission" date="2017-06" db="EMBL/GenBank/DDBJ databases">
        <title>WGS assembly of Brachypodium distachyon.</title>
        <authorList>
            <consortium name="The International Brachypodium Initiative"/>
            <person name="Lucas S."/>
            <person name="Harmon-Smith M."/>
            <person name="Lail K."/>
            <person name="Tice H."/>
            <person name="Grimwood J."/>
            <person name="Bruce D."/>
            <person name="Barry K."/>
            <person name="Shu S."/>
            <person name="Lindquist E."/>
            <person name="Wang M."/>
            <person name="Pitluck S."/>
            <person name="Vogel J.P."/>
            <person name="Garvin D.F."/>
            <person name="Mockler T.C."/>
            <person name="Schmutz J."/>
            <person name="Rokhsar D."/>
            <person name="Bevan M.W."/>
        </authorList>
    </citation>
    <scope>NUCLEOTIDE SEQUENCE</scope>
    <source>
        <strain evidence="3">Bd21</strain>
    </source>
</reference>
<dbReference type="EnsemblPlants" id="KQJ85236">
    <property type="protein sequence ID" value="KQJ85236"/>
    <property type="gene ID" value="BRADI_5g25780v3"/>
</dbReference>
<organism evidence="3">
    <name type="scientific">Brachypodium distachyon</name>
    <name type="common">Purple false brome</name>
    <name type="synonym">Trachynia distachya</name>
    <dbReference type="NCBI Taxonomy" id="15368"/>
    <lineage>
        <taxon>Eukaryota</taxon>
        <taxon>Viridiplantae</taxon>
        <taxon>Streptophyta</taxon>
        <taxon>Embryophyta</taxon>
        <taxon>Tracheophyta</taxon>
        <taxon>Spermatophyta</taxon>
        <taxon>Magnoliopsida</taxon>
        <taxon>Liliopsida</taxon>
        <taxon>Poales</taxon>
        <taxon>Poaceae</taxon>
        <taxon>BOP clade</taxon>
        <taxon>Pooideae</taxon>
        <taxon>Stipodae</taxon>
        <taxon>Brachypodieae</taxon>
        <taxon>Brachypodium</taxon>
    </lineage>
</organism>
<evidence type="ECO:0000256" key="1">
    <source>
        <dbReference type="SAM" id="MobiDB-lite"/>
    </source>
</evidence>
<evidence type="ECO:0000313" key="5">
    <source>
        <dbReference type="Proteomes" id="UP000008810"/>
    </source>
</evidence>
<proteinExistence type="predicted"/>
<dbReference type="KEGG" id="bdi:100833333"/>
<protein>
    <recommendedName>
        <fullName evidence="2">DUF6598 domain-containing protein</fullName>
    </recommendedName>
</protein>
<dbReference type="EMBL" id="CM000884">
    <property type="protein sequence ID" value="KQJ85236.1"/>
    <property type="molecule type" value="Genomic_DNA"/>
</dbReference>
<accession>A0A0Q3EFV7</accession>
<feature type="domain" description="DUF6598" evidence="2">
    <location>
        <begin position="261"/>
        <end position="503"/>
    </location>
</feature>
<dbReference type="Pfam" id="PF20241">
    <property type="entry name" value="DUF6598"/>
    <property type="match status" value="1"/>
</dbReference>
<dbReference type="PANTHER" id="PTHR33065:SF183">
    <property type="entry name" value="DUF6598 DOMAIN-CONTAINING PROTEIN"/>
    <property type="match status" value="1"/>
</dbReference>
<reference evidence="3 4" key="1">
    <citation type="journal article" date="2010" name="Nature">
        <title>Genome sequencing and analysis of the model grass Brachypodium distachyon.</title>
        <authorList>
            <consortium name="International Brachypodium Initiative"/>
        </authorList>
    </citation>
    <scope>NUCLEOTIDE SEQUENCE [LARGE SCALE GENOMIC DNA]</scope>
    <source>
        <strain evidence="3 4">Bd21</strain>
    </source>
</reference>
<dbReference type="RefSeq" id="XP_024311726.1">
    <property type="nucleotide sequence ID" value="XM_024455958.1"/>
</dbReference>
<gene>
    <name evidence="4" type="primary">LOC100833333</name>
    <name evidence="3" type="ORF">BRADI_5g25780v3</name>
</gene>
<dbReference type="Gramene" id="KQJ85236">
    <property type="protein sequence ID" value="KQJ85236"/>
    <property type="gene ID" value="BRADI_5g25780v3"/>
</dbReference>
<dbReference type="GeneID" id="100833333"/>
<keyword evidence="5" id="KW-1185">Reference proteome</keyword>
<feature type="region of interest" description="Disordered" evidence="1">
    <location>
        <begin position="1"/>
        <end position="38"/>
    </location>
</feature>
<evidence type="ECO:0000313" key="4">
    <source>
        <dbReference type="EnsemblPlants" id="KQJ85236"/>
    </source>
</evidence>
<sequence length="546" mass="61318">MEGEAKGGSVESGSRKRDKLDSDGAKRGSSRTRNTGSIMYKSLRLKQALESKIGRTIEKEIGLKQTERDSIIPVVGQGRRRLKDHIEEFAVALKTSLLLPEMDEGEQKQFVEAKIQEFVSDLSGLRMEKIGKEEDEGGEMQEAEVPEFIRGFKVGVPRAEDCLERSRKARLQTAEKEFLERHRNCKAEVEGAVVIEEEGPGDHLVTEIDEESFAGYREGWEITWGNGHGHSFENLTLLSSMLFTHCTPGCIPIDAVVGRTFQVYSVRITETKGFKWPLKVYGVVAARDEVDRHRNPLFLRSREDCQILYKEDSFLHLTGPCRAIVSHEPVDIEIQLRVKGAKRSVDRPLMSHVFTFKGEYLHHLRSSLVNNRICTIELSYQQLKESIQATLFGVRLAESSPFDFGVRLVCSSLSQDPKEVVGSELEVVLFDSKYGEMPMDNGYLNLSRQVVSVELKGLLRVHIQTYTPSGGIAACGVVFITPKTCNTSHHRCVVGDSSVEFTVAWSLLVEDEMLVLMNGCVDPYEVLPRMHPDVEKLLGLPESSWG</sequence>
<feature type="compositionally biased region" description="Basic and acidic residues" evidence="1">
    <location>
        <begin position="13"/>
        <end position="26"/>
    </location>
</feature>
<dbReference type="OrthoDB" id="686823at2759"/>
<dbReference type="ExpressionAtlas" id="A0A0Q3EFV7">
    <property type="expression patterns" value="baseline and differential"/>
</dbReference>
<dbReference type="PANTHER" id="PTHR33065">
    <property type="entry name" value="OS07G0486400 PROTEIN"/>
    <property type="match status" value="1"/>
</dbReference>
<dbReference type="InterPro" id="IPR046533">
    <property type="entry name" value="DUF6598"/>
</dbReference>
<evidence type="ECO:0000259" key="2">
    <source>
        <dbReference type="Pfam" id="PF20241"/>
    </source>
</evidence>
<evidence type="ECO:0000313" key="3">
    <source>
        <dbReference type="EMBL" id="KQJ85236.1"/>
    </source>
</evidence>
<dbReference type="AlphaFoldDB" id="A0A0Q3EFV7"/>